<feature type="compositionally biased region" description="Basic and acidic residues" evidence="1">
    <location>
        <begin position="2316"/>
        <end position="2329"/>
    </location>
</feature>
<feature type="region of interest" description="Disordered" evidence="1">
    <location>
        <begin position="230"/>
        <end position="255"/>
    </location>
</feature>
<feature type="non-terminal residue" evidence="2">
    <location>
        <position position="1"/>
    </location>
</feature>
<feature type="region of interest" description="Disordered" evidence="1">
    <location>
        <begin position="1413"/>
        <end position="1434"/>
    </location>
</feature>
<dbReference type="EMBL" id="GECZ01012265">
    <property type="protein sequence ID" value="JAS57504.1"/>
    <property type="molecule type" value="Transcribed_RNA"/>
</dbReference>
<accession>A0A1B6G4Z0</accession>
<feature type="region of interest" description="Disordered" evidence="1">
    <location>
        <begin position="2370"/>
        <end position="2476"/>
    </location>
</feature>
<feature type="region of interest" description="Disordered" evidence="1">
    <location>
        <begin position="2807"/>
        <end position="2832"/>
    </location>
</feature>
<feature type="compositionally biased region" description="Basic and acidic residues" evidence="1">
    <location>
        <begin position="2286"/>
        <end position="2298"/>
    </location>
</feature>
<feature type="region of interest" description="Disordered" evidence="1">
    <location>
        <begin position="2623"/>
        <end position="2651"/>
    </location>
</feature>
<feature type="compositionally biased region" description="Polar residues" evidence="1">
    <location>
        <begin position="1955"/>
        <end position="1969"/>
    </location>
</feature>
<feature type="region of interest" description="Disordered" evidence="1">
    <location>
        <begin position="2512"/>
        <end position="2570"/>
    </location>
</feature>
<feature type="region of interest" description="Disordered" evidence="1">
    <location>
        <begin position="2896"/>
        <end position="2945"/>
    </location>
</feature>
<feature type="compositionally biased region" description="Polar residues" evidence="1">
    <location>
        <begin position="2630"/>
        <end position="2646"/>
    </location>
</feature>
<feature type="compositionally biased region" description="Polar residues" evidence="1">
    <location>
        <begin position="1420"/>
        <end position="1433"/>
    </location>
</feature>
<proteinExistence type="predicted"/>
<sequence length="3091" mass="342970">PEKNIPIKDSMNERTDPSNIINTKSDVNSKINLSSVDESLPQSSTLVIHEISDSLTKSDGDLTVSSKVLDHPQIPEIKNPATNKEDTFQGVNVDSPNKVIEGNDDDLSEFSKDVQEETISPPNISKVVDMKTAHESICSIDLLEKSETDEHNNKLLSQITPTTENIFSKDQLETGESKTDIKTLLVEENISLHKEITESKTDVNVDGGQNNILKTVDSLEENNTSVFSVGSFNESSSKISGTDSNSKDQIPSSSSLTCNELEKKEYTELPVEVGKAPVIEELCVKKHMYITGDDSQLSEEVSNNENKDILRGTIESNTTENISLYNDGVDATMEKMFSDNLESGDEILPPVEESNKEDIILSQSIKSPKVIWLSEEIISTNKSKQASCFESNKKESIETSDSLLEMLESESSPSCNDTKKDTYQYHAKLHIPITETNTLREPNILTKTLLDTYSEESCISSKENISVTNEHNLKEVETTSEQQKITQINVEDCLKSVNTETTDIEKCDKDNSKMSPPNVPEYKASVESLVHKDTVLLSPDRNNDSLNAGVTKEHVNKQPVGFDQSENVEESIILEYSESTEELPKTGLQEETKKGVPSIESNILESEEMGANDSLIYLEDNQSNRITISTEIDSQLHSTPCKIQAESKVRKPDSNLENLTEDKHSLGNLQQNEELVENIIEDTKLNETSVSTHFSSSDKVLVKEVGTEKSNYVKDAKIVEVSTKVNETIKEQFSDTSIVYSEDYDLPLNEDHSENMSHKETEGENTDVLLTDENESEEIVSQPFAEKPTKEAMSPTIDNPTVVVVKSELSAFQTNLKTNEENEHSLTVETSELINNAVIDNKSFSSLEALEVNKDISLEGNREVDSEMKIEIKTGQHICNTTEDSNLILIEECETLETEKLEKNTSYNPDDKIYSSEQHLVNIDSSIEGKLQTLPEENYTSKINPLVNSSNNKQISLLNLTETGNLNICEAIETEKSKENTLEGEIKNIQHTCTSLNTELDDSCNKLFQKSAVDTEENKKHREIETSMGEEAVNYSEIILKAENNDCKGMVTEIKIVTEPKPDVPVLVPTKGKSRKIALESELNLENKSMYDFNEPTCSGVGDSEANISEGAEVKQAIPINESYRTEECLQLKSADEDQIVDSEDKGNTILGYSNKEDIDENMITEVVKSKVDSESLTMVDTEDVYYEQSVTSPKENLSFDNKELIDTKTDVIIDSNQEKYLAEGSQLSSHIQMENCRAMNIKHSDESGSDRKLSTVVQPDIKVDLFELDNIPEQSSSKCLDEEENLDKLVPDVSKDATEIICDDSEAETIQAIDLFLQDTDSENKEKTEPETNENDDKTEIKVSDDSCDNTTQQIEDVDLDSSLELRENPLIERDSERNKSYLESQEKEKLSKDRTVQKEYEGLRNSFSDEEIFDRSPNMGSNQEISQTAGSSHKEELIYNTGNVSDKKNLLTELISIQKSELKDESFVKEKTSENVTKLLESNTKSNLLPQSSDILQQDIISLNIQDSSSKENECELDLPVKIKEPIIREPEIVTKSCSGQDKLVSSSPLDFQVKHLSTGLEVESSYACVFKESVSSERVADEVPTKSTDIEIQEDKKQKEEIRHPDIESVNKCEVELLQESKLDQSETIREIALKDLDSSNKQVNTSTEVFKKRLEKNDDQQTQEVSKDSSNLCMADVNKIKGLPLVENQGQEIKSGVEQHVIGMSLEMPMPSIMDTIDTSDSQSDNNHKETLTINQKNDIPENRDIPASIKSCMHDAKVIPVDEIKVIPMIETPVEEEKVVDTDNIKIPVTVVNDITNSEQTTTRSDEAVVIESEDNKLSTSSVENKTETLIEEEKADTKINVTSEVIEQNKVLPDKLTIIVLDDNKSNKQTTTESGEALNINACSNSPSISSVSNELEVNSTEEIEEMPKTETDVEEKKVGDTLNFVTGNINEQNQILNDKLPLIPMNDNKSNKQTTPGNNEVPVNNAGDIKSTSSSMVDKPEVKPFEEIKELPNTETPVEGGKDTDITNNVTSDINEQSKVLPDKLHITLEDDIKSNKQRIPRSGEASLINDGSNTSISSVKDKSEVNLMEEIKVMTDTPIEEKNIPDATKNNVTCDTIEINKILPDKLSGTVVDYIKSSKQIKQKNDQAPVINSGGNKLSTSSIENKTEIKAVEGIKVFSQAGTSNDEEKVSDTPDNVIDNTEDQNKELPDTVPTTTVEDIKNNEQTTLRSYESAVIKSGDNNSSDSSIKNESQVNPEEESRVISKTDTLIEEEIVADDINEQNKVLYDNLPIIIDDGNKSNKQTSDHGDALDTNSGNSSSILSDLNESEEKSPEEVKEMQKTETYIEEEKVDDTTNNVTGNINEQNQILSDKLPLIAMDDNTSYKQTTSGSDEIPEMNTGDNNSTISKQSRKRQKKSPSVPDDSEESKEVSPLKKEARTDDILCSSNEFPSQDINKLPPLDSESPTKVTKSPAVKEVPAPVRVSARQKQRQAAAAAALAAEEKAKTVKSSPEIVSKKVFTQEKCGDKRVKKSLSPTKELQIKISSSKPEVAKQSPIVSQKSPKDVDTKQSSQISPKKMLKQLGQDKLEPITLKLSKEENPVIVRSSSLSPKKVLSPLSPQTKTLGYTLKINKDSTKIVPKDSTASPNTRDASPGSSNPKADLSGKVGYLIKDTGLTITPIAPAETQDQKLSKITLKLSKAGGHPEIKQEKSETWKAIQKLGEIDIVPVEGKPSPESSKRKEKLDHESPEKKIKLGDVTVEPSSSGMSKLQGLLTQAPLNQSDDSEDIQFVGFGPSPEKVQPTQQVTYDLGLVKQETEPVLQKKRGRPRKIITPSEIGHSVGQSIPPGLSAKDILAASLQHQTLQQHIQQLQSPMSIISSEEQECSSTMFPVPLFDLSEDTFMDPTPPTVFPEQVQPQTILRSARGRPIGRSRRSRGSGLLRTPERGGPRGRPRGSRGIKRMLEEMEALNYQDVDEHITLDNIDSEIGPRIPEHSGSQITEKTIALLRKSIEGKREGIEKRARKSDSGDDKNRDSDLDAQVREMKEKIEAAYQAELKSPGKEGKKKTPEKGEGKEKKGPPELIPLQKGNTLDKKVKLSNPSSED</sequence>
<feature type="compositionally biased region" description="Polar residues" evidence="1">
    <location>
        <begin position="2227"/>
        <end position="2243"/>
    </location>
</feature>
<reference evidence="2" key="1">
    <citation type="submission" date="2015-11" db="EMBL/GenBank/DDBJ databases">
        <title>De novo transcriptome assembly of four potential Pierce s Disease insect vectors from Arizona vineyards.</title>
        <authorList>
            <person name="Tassone E.E."/>
        </authorList>
    </citation>
    <scope>NUCLEOTIDE SEQUENCE</scope>
</reference>
<feature type="compositionally biased region" description="Basic and acidic residues" evidence="1">
    <location>
        <begin position="2415"/>
        <end position="2429"/>
    </location>
</feature>
<feature type="region of interest" description="Disordered" evidence="1">
    <location>
        <begin position="2286"/>
        <end position="2353"/>
    </location>
</feature>
<feature type="compositionally biased region" description="Basic residues" evidence="1">
    <location>
        <begin position="2936"/>
        <end position="2945"/>
    </location>
</feature>
<gene>
    <name evidence="2" type="ORF">g.38340</name>
</gene>
<evidence type="ECO:0000313" key="2">
    <source>
        <dbReference type="EMBL" id="JAS57504.1"/>
    </source>
</evidence>
<feature type="compositionally biased region" description="Polar residues" evidence="1">
    <location>
        <begin position="2342"/>
        <end position="2353"/>
    </location>
</feature>
<feature type="region of interest" description="Disordered" evidence="1">
    <location>
        <begin position="1893"/>
        <end position="1922"/>
    </location>
</feature>
<feature type="region of interest" description="Disordered" evidence="1">
    <location>
        <begin position="750"/>
        <end position="795"/>
    </location>
</feature>
<feature type="compositionally biased region" description="Polar residues" evidence="1">
    <location>
        <begin position="2300"/>
        <end position="2313"/>
    </location>
</feature>
<feature type="region of interest" description="Disordered" evidence="1">
    <location>
        <begin position="3004"/>
        <end position="3091"/>
    </location>
</feature>
<feature type="region of interest" description="Disordered" evidence="1">
    <location>
        <begin position="1955"/>
        <end position="1985"/>
    </location>
</feature>
<feature type="non-terminal residue" evidence="2">
    <location>
        <position position="3091"/>
    </location>
</feature>
<feature type="compositionally biased region" description="Polar residues" evidence="1">
    <location>
        <begin position="2432"/>
        <end position="2442"/>
    </location>
</feature>
<name>A0A1B6G4Z0_9HEMI</name>
<feature type="region of interest" description="Disordered" evidence="1">
    <location>
        <begin position="2222"/>
        <end position="2251"/>
    </location>
</feature>
<feature type="compositionally biased region" description="Basic and acidic residues" evidence="1">
    <location>
        <begin position="1365"/>
        <end position="1397"/>
    </location>
</feature>
<evidence type="ECO:0000256" key="1">
    <source>
        <dbReference type="SAM" id="MobiDB-lite"/>
    </source>
</evidence>
<feature type="compositionally biased region" description="Basic and acidic residues" evidence="1">
    <location>
        <begin position="1323"/>
        <end position="1346"/>
    </location>
</feature>
<organism evidence="2">
    <name type="scientific">Cuerna arida</name>
    <dbReference type="NCBI Taxonomy" id="1464854"/>
    <lineage>
        <taxon>Eukaryota</taxon>
        <taxon>Metazoa</taxon>
        <taxon>Ecdysozoa</taxon>
        <taxon>Arthropoda</taxon>
        <taxon>Hexapoda</taxon>
        <taxon>Insecta</taxon>
        <taxon>Pterygota</taxon>
        <taxon>Neoptera</taxon>
        <taxon>Paraneoptera</taxon>
        <taxon>Hemiptera</taxon>
        <taxon>Auchenorrhyncha</taxon>
        <taxon>Membracoidea</taxon>
        <taxon>Cicadellidae</taxon>
        <taxon>Cicadellinae</taxon>
        <taxon>Proconiini</taxon>
        <taxon>Cuerna</taxon>
    </lineage>
</organism>
<feature type="region of interest" description="Disordered" evidence="1">
    <location>
        <begin position="2168"/>
        <end position="2200"/>
    </location>
</feature>
<feature type="compositionally biased region" description="Polar residues" evidence="1">
    <location>
        <begin position="2521"/>
        <end position="2535"/>
    </location>
</feature>
<feature type="region of interest" description="Disordered" evidence="1">
    <location>
        <begin position="2713"/>
        <end position="2755"/>
    </location>
</feature>
<feature type="compositionally biased region" description="Basic residues" evidence="1">
    <location>
        <begin position="2911"/>
        <end position="2923"/>
    </location>
</feature>
<feature type="compositionally biased region" description="Basic and acidic residues" evidence="1">
    <location>
        <begin position="3004"/>
        <end position="3036"/>
    </location>
</feature>
<feature type="compositionally biased region" description="Basic and acidic residues" evidence="1">
    <location>
        <begin position="1912"/>
        <end position="1922"/>
    </location>
</feature>
<feature type="region of interest" description="Disordered" evidence="1">
    <location>
        <begin position="75"/>
        <end position="99"/>
    </location>
</feature>
<protein>
    <submittedName>
        <fullName evidence="2">Uncharacterized protein</fullName>
    </submittedName>
</protein>
<feature type="region of interest" description="Disordered" evidence="1">
    <location>
        <begin position="1318"/>
        <end position="1397"/>
    </location>
</feature>
<feature type="compositionally biased region" description="Basic and acidic residues" evidence="1">
    <location>
        <begin position="2724"/>
        <end position="2742"/>
    </location>
</feature>
<feature type="compositionally biased region" description="Polar residues" evidence="1">
    <location>
        <begin position="2370"/>
        <end position="2379"/>
    </location>
</feature>
<feature type="compositionally biased region" description="Basic and acidic residues" evidence="1">
    <location>
        <begin position="3045"/>
        <end position="3066"/>
    </location>
</feature>
<feature type="compositionally biased region" description="Basic and acidic residues" evidence="1">
    <location>
        <begin position="750"/>
        <end position="762"/>
    </location>
</feature>